<dbReference type="Pfam" id="PF02536">
    <property type="entry name" value="mTERF"/>
    <property type="match status" value="1"/>
</dbReference>
<protein>
    <recommendedName>
        <fullName evidence="7">Transcription termination factor MTERF9, chloroplastic</fullName>
    </recommendedName>
</protein>
<evidence type="ECO:0000256" key="3">
    <source>
        <dbReference type="ARBA" id="ARBA00022946"/>
    </source>
</evidence>
<sequence>MIVFSPYPSPTSSVLHSSSNIFHTHIALSSILNPIGDGSLIFKRRTRAYRFLVLFSAHSNPKIVKSNRRSRYGQALSPYDNDEEDEEQCGVDSEDEDEDWSTEDEFAEVSDIDAKRKRSKLQGRFGGSSRKQPQKSQSRVLSSFPVDKELGGRIGKQTLDKNIAGSYHHTSNRKESVSSVDVRKEKLNMRKIFKNKYPRLFEEIDLDEKWLPLIDYLSTYGLKESHFIQMYERHMPSLQINICSAQERLEYLISVGVKQRDVKRILMRQPQILEYTVENNLKSHVAFLTSLGIPNSRIGQIIAAAPSLFSYSVENSLKPTVRYLVEEVGIKEKDLGKVVQLSPQILVQRIDISWNTRYIFLSKEIGASRDSMVKMVTKHPQLLHYSIDDGLLPRINFLRSIGMRNADILKVITSLTQVLSLSLEDNLKPKYLYLINELSNEVHSLTKYPMYLSLSLDQRIRPRHKFLVSLKKAPKGPFPLSSLVPTDENFCERWAGTSLDKYLAFRQRLLLKKSCPPPPVIINQVTNTEIRSGQITENHGDNLTESCNDCKLCCHAWLRKLLGA</sequence>
<evidence type="ECO:0000313" key="5">
    <source>
        <dbReference type="EMBL" id="KAF4395622.1"/>
    </source>
</evidence>
<proteinExistence type="inferred from homology"/>
<keyword evidence="2" id="KW-0804">Transcription</keyword>
<dbReference type="GO" id="GO:0032502">
    <property type="term" value="P:developmental process"/>
    <property type="evidence" value="ECO:0007669"/>
    <property type="project" value="TreeGrafter"/>
</dbReference>
<keyword evidence="3" id="KW-0809">Transit peptide</keyword>
<evidence type="ECO:0008006" key="7">
    <source>
        <dbReference type="Google" id="ProtNLM"/>
    </source>
</evidence>
<gene>
    <name evidence="5" type="ORF">F8388_008721</name>
</gene>
<organism evidence="5 6">
    <name type="scientific">Cannabis sativa</name>
    <name type="common">Hemp</name>
    <name type="synonym">Marijuana</name>
    <dbReference type="NCBI Taxonomy" id="3483"/>
    <lineage>
        <taxon>Eukaryota</taxon>
        <taxon>Viridiplantae</taxon>
        <taxon>Streptophyta</taxon>
        <taxon>Embryophyta</taxon>
        <taxon>Tracheophyta</taxon>
        <taxon>Spermatophyta</taxon>
        <taxon>Magnoliopsida</taxon>
        <taxon>eudicotyledons</taxon>
        <taxon>Gunneridae</taxon>
        <taxon>Pentapetalae</taxon>
        <taxon>rosids</taxon>
        <taxon>fabids</taxon>
        <taxon>Rosales</taxon>
        <taxon>Cannabaceae</taxon>
        <taxon>Cannabis</taxon>
    </lineage>
</organism>
<feature type="compositionally biased region" description="Low complexity" evidence="4">
    <location>
        <begin position="128"/>
        <end position="139"/>
    </location>
</feature>
<dbReference type="PANTHER" id="PTHR13068:SF151">
    <property type="entry name" value="TRANSCRIPTION TERMINATION FACTOR MTERF9, CHLOROPLASTIC"/>
    <property type="match status" value="1"/>
</dbReference>
<dbReference type="Gene3D" id="1.25.70.10">
    <property type="entry name" value="Transcription termination factor 3, mitochondrial"/>
    <property type="match status" value="1"/>
</dbReference>
<dbReference type="InterPro" id="IPR038538">
    <property type="entry name" value="MTERF_sf"/>
</dbReference>
<evidence type="ECO:0000313" key="6">
    <source>
        <dbReference type="Proteomes" id="UP000525078"/>
    </source>
</evidence>
<evidence type="ECO:0000256" key="1">
    <source>
        <dbReference type="ARBA" id="ARBA00007692"/>
    </source>
</evidence>
<dbReference type="SMART" id="SM00733">
    <property type="entry name" value="Mterf"/>
    <property type="match status" value="6"/>
</dbReference>
<evidence type="ECO:0000256" key="2">
    <source>
        <dbReference type="ARBA" id="ARBA00022472"/>
    </source>
</evidence>
<reference evidence="5 6" key="1">
    <citation type="journal article" date="2020" name="bioRxiv">
        <title>Sequence and annotation of 42 cannabis genomes reveals extensive copy number variation in cannabinoid synthesis and pathogen resistance genes.</title>
        <authorList>
            <person name="Mckernan K.J."/>
            <person name="Helbert Y."/>
            <person name="Kane L.T."/>
            <person name="Ebling H."/>
            <person name="Zhang L."/>
            <person name="Liu B."/>
            <person name="Eaton Z."/>
            <person name="Mclaughlin S."/>
            <person name="Kingan S."/>
            <person name="Baybayan P."/>
            <person name="Concepcion G."/>
            <person name="Jordan M."/>
            <person name="Riva A."/>
            <person name="Barbazuk W."/>
            <person name="Harkins T."/>
        </authorList>
    </citation>
    <scope>NUCLEOTIDE SEQUENCE [LARGE SCALE GENOMIC DNA]</scope>
    <source>
        <strain evidence="6">cv. Jamaican Lion 4</strain>
        <tissue evidence="5">Leaf</tissue>
    </source>
</reference>
<keyword evidence="2" id="KW-0805">Transcription regulation</keyword>
<feature type="region of interest" description="Disordered" evidence="4">
    <location>
        <begin position="74"/>
        <end position="142"/>
    </location>
</feature>
<feature type="compositionally biased region" description="Acidic residues" evidence="4">
    <location>
        <begin position="80"/>
        <end position="111"/>
    </location>
</feature>
<dbReference type="GO" id="GO:0006353">
    <property type="term" value="P:DNA-templated transcription termination"/>
    <property type="evidence" value="ECO:0007669"/>
    <property type="project" value="UniProtKB-KW"/>
</dbReference>
<name>A0A7J6HK34_CANSA</name>
<comment type="similarity">
    <text evidence="1">Belongs to the mTERF family.</text>
</comment>
<dbReference type="InterPro" id="IPR003690">
    <property type="entry name" value="MTERF"/>
</dbReference>
<evidence type="ECO:0000256" key="4">
    <source>
        <dbReference type="SAM" id="MobiDB-lite"/>
    </source>
</evidence>
<dbReference type="PANTHER" id="PTHR13068">
    <property type="entry name" value="CGI-12 PROTEIN-RELATED"/>
    <property type="match status" value="1"/>
</dbReference>
<dbReference type="Proteomes" id="UP000525078">
    <property type="component" value="Unassembled WGS sequence"/>
</dbReference>
<dbReference type="GO" id="GO:0003676">
    <property type="term" value="F:nucleic acid binding"/>
    <property type="evidence" value="ECO:0007669"/>
    <property type="project" value="InterPro"/>
</dbReference>
<comment type="caution">
    <text evidence="5">The sequence shown here is derived from an EMBL/GenBank/DDBJ whole genome shotgun (WGS) entry which is preliminary data.</text>
</comment>
<accession>A0A7J6HK34</accession>
<dbReference type="AlphaFoldDB" id="A0A7J6HK34"/>
<keyword evidence="2" id="KW-0806">Transcription termination</keyword>
<dbReference type="EMBL" id="JAATIP010000006">
    <property type="protein sequence ID" value="KAF4395622.1"/>
    <property type="molecule type" value="Genomic_DNA"/>
</dbReference>
<dbReference type="FunFam" id="1.25.70.10:FF:000006">
    <property type="entry name" value="Transcription termination factor MTERF9, chloroplastic"/>
    <property type="match status" value="1"/>
</dbReference>